<dbReference type="EMBL" id="BOON01000019">
    <property type="protein sequence ID" value="GII22722.1"/>
    <property type="molecule type" value="Genomic_DNA"/>
</dbReference>
<reference evidence="1" key="1">
    <citation type="submission" date="2021-01" db="EMBL/GenBank/DDBJ databases">
        <title>Whole genome shotgun sequence of Planosporangium mesophilum NBRC 109066.</title>
        <authorList>
            <person name="Komaki H."/>
            <person name="Tamura T."/>
        </authorList>
    </citation>
    <scope>NUCLEOTIDE SEQUENCE</scope>
    <source>
        <strain evidence="1">NBRC 109066</strain>
    </source>
</reference>
<organism evidence="1 2">
    <name type="scientific">Planosporangium mesophilum</name>
    <dbReference type="NCBI Taxonomy" id="689768"/>
    <lineage>
        <taxon>Bacteria</taxon>
        <taxon>Bacillati</taxon>
        <taxon>Actinomycetota</taxon>
        <taxon>Actinomycetes</taxon>
        <taxon>Micromonosporales</taxon>
        <taxon>Micromonosporaceae</taxon>
        <taxon>Planosporangium</taxon>
    </lineage>
</organism>
<comment type="caution">
    <text evidence="1">The sequence shown here is derived from an EMBL/GenBank/DDBJ whole genome shotgun (WGS) entry which is preliminary data.</text>
</comment>
<protein>
    <submittedName>
        <fullName evidence="1">Uncharacterized protein</fullName>
    </submittedName>
</protein>
<proteinExistence type="predicted"/>
<evidence type="ECO:0000313" key="1">
    <source>
        <dbReference type="EMBL" id="GII22722.1"/>
    </source>
</evidence>
<sequence>MTTVTPDRCLAAADQMLRATGPLGATAVAAGWWPKACACLIRLALEGGIDAFWQRLSPPVAVCANGRTKHLMLRRYDRTVARRVSFAWAALSSATHHHCYEMAPTAGELRRLHTEVTALLATLNGPELPS</sequence>
<gene>
    <name evidence="1" type="ORF">Pme01_23190</name>
</gene>
<dbReference type="RefSeq" id="WP_168115368.1">
    <property type="nucleotide sequence ID" value="NZ_BOON01000019.1"/>
</dbReference>
<evidence type="ECO:0000313" key="2">
    <source>
        <dbReference type="Proteomes" id="UP000599074"/>
    </source>
</evidence>
<name>A0A8J3TCN8_9ACTN</name>
<dbReference type="AlphaFoldDB" id="A0A8J3TCN8"/>
<keyword evidence="2" id="KW-1185">Reference proteome</keyword>
<accession>A0A8J3TCN8</accession>
<dbReference type="Proteomes" id="UP000599074">
    <property type="component" value="Unassembled WGS sequence"/>
</dbReference>